<dbReference type="InterPro" id="IPR040218">
    <property type="entry name" value="SLC7A6OS"/>
</dbReference>
<evidence type="ECO:0000256" key="5">
    <source>
        <dbReference type="ARBA" id="ARBA00017036"/>
    </source>
</evidence>
<keyword evidence="9" id="KW-0539">Nucleus</keyword>
<comment type="caution">
    <text evidence="12">The sequence shown here is derived from an EMBL/GenBank/DDBJ whole genome shotgun (WGS) entry which is preliminary data.</text>
</comment>
<gene>
    <name evidence="12" type="ORF">KPH14_006647</name>
</gene>
<evidence type="ECO:0000256" key="6">
    <source>
        <dbReference type="ARBA" id="ARBA00022448"/>
    </source>
</evidence>
<name>A0AAD9RQV2_9HYME</name>
<evidence type="ECO:0000259" key="11">
    <source>
        <dbReference type="Pfam" id="PF08574"/>
    </source>
</evidence>
<evidence type="ECO:0000256" key="8">
    <source>
        <dbReference type="ARBA" id="ARBA00022927"/>
    </source>
</evidence>
<dbReference type="PANTHER" id="PTHR31196:SF2">
    <property type="entry name" value="RNA POLYMERASE II NUCLEAR LOCALIZATION PROTEIN SLC7A6OS-RELATED"/>
    <property type="match status" value="1"/>
</dbReference>
<feature type="compositionally biased region" description="Basic and acidic residues" evidence="10">
    <location>
        <begin position="203"/>
        <end position="212"/>
    </location>
</feature>
<keyword evidence="7" id="KW-0963">Cytoplasm</keyword>
<dbReference type="AlphaFoldDB" id="A0AAD9RQV2"/>
<evidence type="ECO:0000256" key="9">
    <source>
        <dbReference type="ARBA" id="ARBA00023242"/>
    </source>
</evidence>
<dbReference type="GO" id="GO:0005634">
    <property type="term" value="C:nucleus"/>
    <property type="evidence" value="ECO:0007669"/>
    <property type="project" value="UniProtKB-SubCell"/>
</dbReference>
<dbReference type="GO" id="GO:0005737">
    <property type="term" value="C:cytoplasm"/>
    <property type="evidence" value="ECO:0007669"/>
    <property type="project" value="UniProtKB-SubCell"/>
</dbReference>
<evidence type="ECO:0000256" key="10">
    <source>
        <dbReference type="SAM" id="MobiDB-lite"/>
    </source>
</evidence>
<dbReference type="GO" id="GO:0032502">
    <property type="term" value="P:developmental process"/>
    <property type="evidence" value="ECO:0007669"/>
    <property type="project" value="TreeGrafter"/>
</dbReference>
<protein>
    <recommendedName>
        <fullName evidence="5">Probable RNA polymerase II nuclear localization protein SLC7A6OS</fullName>
    </recommendedName>
</protein>
<dbReference type="InterPro" id="IPR013883">
    <property type="entry name" value="TF_Iwr1_dom"/>
</dbReference>
<evidence type="ECO:0000313" key="12">
    <source>
        <dbReference type="EMBL" id="KAK2584232.1"/>
    </source>
</evidence>
<keyword evidence="6" id="KW-0813">Transport</keyword>
<evidence type="ECO:0000256" key="2">
    <source>
        <dbReference type="ARBA" id="ARBA00004123"/>
    </source>
</evidence>
<dbReference type="Pfam" id="PF08574">
    <property type="entry name" value="Iwr1"/>
    <property type="match status" value="1"/>
</dbReference>
<comment type="similarity">
    <text evidence="4">Belongs to the IWR1/SLC7A6OS family.</text>
</comment>
<keyword evidence="13" id="KW-1185">Reference proteome</keyword>
<proteinExistence type="inferred from homology"/>
<keyword evidence="8" id="KW-0653">Protein transport</keyword>
<comment type="subcellular location">
    <subcellularLocation>
        <location evidence="3">Cytoplasm</location>
    </subcellularLocation>
    <subcellularLocation>
        <location evidence="2">Nucleus</location>
    </subcellularLocation>
</comment>
<reference evidence="12" key="2">
    <citation type="journal article" date="2023" name="Commun. Biol.">
        <title>Intrasexual cuticular hydrocarbon dimorphism in a wasp sheds light on hydrocarbon biosynthesis genes in Hymenoptera.</title>
        <authorList>
            <person name="Moris V.C."/>
            <person name="Podsiadlowski L."/>
            <person name="Martin S."/>
            <person name="Oeyen J.P."/>
            <person name="Donath A."/>
            <person name="Petersen M."/>
            <person name="Wilbrandt J."/>
            <person name="Misof B."/>
            <person name="Liedtke D."/>
            <person name="Thamm M."/>
            <person name="Scheiner R."/>
            <person name="Schmitt T."/>
            <person name="Niehuis O."/>
        </authorList>
    </citation>
    <scope>NUCLEOTIDE SEQUENCE</scope>
    <source>
        <strain evidence="12">GBR_01_08_01A</strain>
    </source>
</reference>
<sequence>MAAILRVKRRYNDEPLNALVIACKRSKTAENEEIENAVNLTPVTAVVKFAGTVTNQEENVVEHLVKVLGKNELEANYKQHVVDTKSKSRERIKQKSIENRYKVINCRRSLDTSNIENLDDKVTTVIDVEDSISCSTIKDLDQEKSEEYVYDLYYTQTDNDMVIDELVSIHVLDQEFVFDTYRDHSDNEFESEDSNSESNWRNEYPDSEHSESSIDEDDMRRAVMKITLDDEDSDLSSEDDFVYAVDEKDVEQYGYKYARYKAKIKQELSDAESELSEYSGVCISEVLDDADENVSSHGQVTESVD</sequence>
<feature type="domain" description="Transcription factor Iwr1" evidence="11">
    <location>
        <begin position="146"/>
        <end position="208"/>
    </location>
</feature>
<accession>A0AAD9RQV2</accession>
<evidence type="ECO:0000256" key="7">
    <source>
        <dbReference type="ARBA" id="ARBA00022490"/>
    </source>
</evidence>
<evidence type="ECO:0000313" key="13">
    <source>
        <dbReference type="Proteomes" id="UP001258017"/>
    </source>
</evidence>
<dbReference type="Proteomes" id="UP001258017">
    <property type="component" value="Unassembled WGS sequence"/>
</dbReference>
<comment type="function">
    <text evidence="1">Directs RNA polymerase II nuclear import.</text>
</comment>
<evidence type="ECO:0000256" key="1">
    <source>
        <dbReference type="ARBA" id="ARBA00003202"/>
    </source>
</evidence>
<organism evidence="12 13">
    <name type="scientific">Odynerus spinipes</name>
    <dbReference type="NCBI Taxonomy" id="1348599"/>
    <lineage>
        <taxon>Eukaryota</taxon>
        <taxon>Metazoa</taxon>
        <taxon>Ecdysozoa</taxon>
        <taxon>Arthropoda</taxon>
        <taxon>Hexapoda</taxon>
        <taxon>Insecta</taxon>
        <taxon>Pterygota</taxon>
        <taxon>Neoptera</taxon>
        <taxon>Endopterygota</taxon>
        <taxon>Hymenoptera</taxon>
        <taxon>Apocrita</taxon>
        <taxon>Aculeata</taxon>
        <taxon>Vespoidea</taxon>
        <taxon>Vespidae</taxon>
        <taxon>Eumeninae</taxon>
        <taxon>Odynerus</taxon>
    </lineage>
</organism>
<evidence type="ECO:0000256" key="4">
    <source>
        <dbReference type="ARBA" id="ARBA00010218"/>
    </source>
</evidence>
<feature type="region of interest" description="Disordered" evidence="10">
    <location>
        <begin position="186"/>
        <end position="218"/>
    </location>
</feature>
<dbReference type="PANTHER" id="PTHR31196">
    <property type="entry name" value="RNA POLYMERASE II NUCLEAR LOCALIZATION PROTEIN SLC7A6OS-RELATED"/>
    <property type="match status" value="1"/>
</dbReference>
<dbReference type="EMBL" id="JAIFRP010000026">
    <property type="protein sequence ID" value="KAK2584232.1"/>
    <property type="molecule type" value="Genomic_DNA"/>
</dbReference>
<reference evidence="12" key="1">
    <citation type="submission" date="2021-08" db="EMBL/GenBank/DDBJ databases">
        <authorList>
            <person name="Misof B."/>
            <person name="Oliver O."/>
            <person name="Podsiadlowski L."/>
            <person name="Donath A."/>
            <person name="Peters R."/>
            <person name="Mayer C."/>
            <person name="Rust J."/>
            <person name="Gunkel S."/>
            <person name="Lesny P."/>
            <person name="Martin S."/>
            <person name="Oeyen J.P."/>
            <person name="Petersen M."/>
            <person name="Panagiotis P."/>
            <person name="Wilbrandt J."/>
            <person name="Tanja T."/>
        </authorList>
    </citation>
    <scope>NUCLEOTIDE SEQUENCE</scope>
    <source>
        <strain evidence="12">GBR_01_08_01A</strain>
        <tissue evidence="12">Thorax + abdomen</tissue>
    </source>
</reference>
<evidence type="ECO:0000256" key="3">
    <source>
        <dbReference type="ARBA" id="ARBA00004496"/>
    </source>
</evidence>
<dbReference type="GO" id="GO:0015031">
    <property type="term" value="P:protein transport"/>
    <property type="evidence" value="ECO:0007669"/>
    <property type="project" value="UniProtKB-KW"/>
</dbReference>